<dbReference type="PANTHER" id="PTHR34315">
    <property type="match status" value="1"/>
</dbReference>
<evidence type="ECO:0000313" key="3">
    <source>
        <dbReference type="EMBL" id="SFU97677.1"/>
    </source>
</evidence>
<feature type="domain" description="Cadherin-like beta-sandwich-like" evidence="2">
    <location>
        <begin position="68"/>
        <end position="146"/>
    </location>
</feature>
<dbReference type="Pfam" id="PF12733">
    <property type="entry name" value="Cadherin-like"/>
    <property type="match status" value="5"/>
</dbReference>
<dbReference type="Gene3D" id="2.60.40.2340">
    <property type="match status" value="1"/>
</dbReference>
<proteinExistence type="predicted"/>
<dbReference type="Gene3D" id="2.60.130.10">
    <property type="entry name" value="Aromatic compound dioxygenase"/>
    <property type="match status" value="1"/>
</dbReference>
<dbReference type="AlphaFoldDB" id="A0A1I7KJR1"/>
<dbReference type="STRING" id="1035707.SAMN05216552_101772"/>
<evidence type="ECO:0000313" key="4">
    <source>
        <dbReference type="Proteomes" id="UP000199391"/>
    </source>
</evidence>
<evidence type="ECO:0000259" key="1">
    <source>
        <dbReference type="Pfam" id="PF00775"/>
    </source>
</evidence>
<keyword evidence="4" id="KW-1185">Reference proteome</keyword>
<accession>A0A1I7KJR1</accession>
<dbReference type="InterPro" id="IPR015889">
    <property type="entry name" value="Intradiol_dOase_core"/>
</dbReference>
<reference evidence="4" key="1">
    <citation type="submission" date="2016-10" db="EMBL/GenBank/DDBJ databases">
        <authorList>
            <person name="Varghese N."/>
            <person name="Submissions S."/>
        </authorList>
    </citation>
    <scope>NUCLEOTIDE SEQUENCE [LARGE SCALE GENOMIC DNA]</scope>
    <source>
        <strain evidence="4">CGMCC 1.11014</strain>
    </source>
</reference>
<dbReference type="InterPro" id="IPR025883">
    <property type="entry name" value="Cadherin-like_domain"/>
</dbReference>
<dbReference type="OrthoDB" id="9805815at2"/>
<feature type="domain" description="Cadherin-like beta-sandwich-like" evidence="2">
    <location>
        <begin position="470"/>
        <end position="555"/>
    </location>
</feature>
<dbReference type="SUPFAM" id="SSF49482">
    <property type="entry name" value="Aromatic compound dioxygenase"/>
    <property type="match status" value="1"/>
</dbReference>
<dbReference type="Pfam" id="PF00775">
    <property type="entry name" value="Dioxygenase_C"/>
    <property type="match status" value="1"/>
</dbReference>
<dbReference type="Proteomes" id="UP000199391">
    <property type="component" value="Unassembled WGS sequence"/>
</dbReference>
<evidence type="ECO:0000259" key="2">
    <source>
        <dbReference type="Pfam" id="PF12733"/>
    </source>
</evidence>
<gene>
    <name evidence="3" type="ORF">SAMN05216552_101772</name>
</gene>
<feature type="domain" description="Cadherin-like beta-sandwich-like" evidence="2">
    <location>
        <begin position="267"/>
        <end position="353"/>
    </location>
</feature>
<feature type="domain" description="Cadherin-like beta-sandwich-like" evidence="2">
    <location>
        <begin position="158"/>
        <end position="249"/>
    </location>
</feature>
<dbReference type="GO" id="GO:0008199">
    <property type="term" value="F:ferric iron binding"/>
    <property type="evidence" value="ECO:0007669"/>
    <property type="project" value="InterPro"/>
</dbReference>
<organism evidence="3 4">
    <name type="scientific">Pseudoduganella namucuonensis</name>
    <dbReference type="NCBI Taxonomy" id="1035707"/>
    <lineage>
        <taxon>Bacteria</taxon>
        <taxon>Pseudomonadati</taxon>
        <taxon>Pseudomonadota</taxon>
        <taxon>Betaproteobacteria</taxon>
        <taxon>Burkholderiales</taxon>
        <taxon>Oxalobacteraceae</taxon>
        <taxon>Telluria group</taxon>
        <taxon>Pseudoduganella</taxon>
    </lineage>
</organism>
<dbReference type="InterPro" id="IPR000627">
    <property type="entry name" value="Intradiol_dOase_C"/>
</dbReference>
<sequence>MSNTPSKAAAAVATPLRRRAALGALGSISALSLLACGGGGGGGGTAATSTSTTSTTLLGGLSLSEGALSPEFTPATTSYTASVANATGAIAFSPTLADSGATVAINGTAVASGVSSGGFALNVGDNSFNIVASKGGVSTSHTVIVKRAPPTLSADASLKALSISTGSLSPAFAAATTSYAVTVANSVTSVTLAPTANGSGASIKVNDATVASGGASGALALNVGNNTLTVTVLAQDGVTSRVYTVTVVRAVATATASGDATLSALALSSGTLSPAFASGTVAYTASVANSVASVTLTPTATSADATITVNGSAVKSGGGSAGLALSVGSNVLSVVVSAQDGTHIITYTVAVTRAAAVSTDASLSALAISSGTLAPTFATATLGYTASVANSVSSVTLKPTSSASATIKVNGVATASGATSAALALSVGSNTLSVVVTAQDGSTTRTYTVIVTRAAATLSSDAALSGLTLSSGTLSPVFSASTTSYTASVINSVATVTLSPVAGNSGATIKVNSATVASGATSASLALNVGSNTLTVAVTAQDGATSKTYTVVVTRAAAVACSVIPEETAGPYPADGSNASSQTYNVLALSGIVRSDIRGTLGSSTQVGGVPLTINITLQNVNNNCAPLAGYAIYLWHCTREGAYSVYTESSVNANYLRGVQPTDANGVATFTTIFPGCYAGRMPHMHFEVYPSVAKATTASNKIKTSQLAFPTDICTAVYAAASGYTASVRNFSSISFATDNVFSDGYSLEMTSLSGSVATGYVANVTVSIAV</sequence>
<feature type="domain" description="Cadherin-like beta-sandwich-like" evidence="2">
    <location>
        <begin position="364"/>
        <end position="453"/>
    </location>
</feature>
<dbReference type="RefSeq" id="WP_093557002.1">
    <property type="nucleotide sequence ID" value="NZ_FPBO01000017.1"/>
</dbReference>
<dbReference type="EMBL" id="FPBO01000017">
    <property type="protein sequence ID" value="SFU97677.1"/>
    <property type="molecule type" value="Genomic_DNA"/>
</dbReference>
<protein>
    <submittedName>
        <fullName evidence="3">Cadherin-like beta sandwich domain-containing protein</fullName>
    </submittedName>
</protein>
<feature type="domain" description="Intradiol ring-cleavage dioxygenases" evidence="1">
    <location>
        <begin position="616"/>
        <end position="682"/>
    </location>
</feature>
<name>A0A1I7KJR1_9BURK</name>
<dbReference type="GO" id="GO:0016702">
    <property type="term" value="F:oxidoreductase activity, acting on single donors with incorporation of molecular oxygen, incorporation of two atoms of oxygen"/>
    <property type="evidence" value="ECO:0007669"/>
    <property type="project" value="InterPro"/>
</dbReference>
<dbReference type="PANTHER" id="PTHR34315:SF1">
    <property type="entry name" value="INTRADIOL RING-CLEAVAGE DIOXYGENASES DOMAIN-CONTAINING PROTEIN-RELATED"/>
    <property type="match status" value="1"/>
</dbReference>